<keyword evidence="5" id="KW-0808">Transferase</keyword>
<evidence type="ECO:0000256" key="3">
    <source>
        <dbReference type="PIRSR" id="PIRSR617939-1"/>
    </source>
</evidence>
<evidence type="ECO:0000313" key="5">
    <source>
        <dbReference type="EMBL" id="KYM76863.1"/>
    </source>
</evidence>
<dbReference type="CDD" id="cd06661">
    <property type="entry name" value="GGCT_like"/>
    <property type="match status" value="1"/>
</dbReference>
<evidence type="ECO:0000313" key="6">
    <source>
        <dbReference type="Proteomes" id="UP000078540"/>
    </source>
</evidence>
<dbReference type="EMBL" id="KQ976716">
    <property type="protein sequence ID" value="KYM76863.1"/>
    <property type="molecule type" value="Genomic_DNA"/>
</dbReference>
<dbReference type="GO" id="GO:0003839">
    <property type="term" value="F:gamma-glutamylcyclotransferase activity"/>
    <property type="evidence" value="ECO:0007669"/>
    <property type="project" value="UniProtKB-EC"/>
</dbReference>
<organism evidence="5 6">
    <name type="scientific">Atta colombica</name>
    <dbReference type="NCBI Taxonomy" id="520822"/>
    <lineage>
        <taxon>Eukaryota</taxon>
        <taxon>Metazoa</taxon>
        <taxon>Ecdysozoa</taxon>
        <taxon>Arthropoda</taxon>
        <taxon>Hexapoda</taxon>
        <taxon>Insecta</taxon>
        <taxon>Pterygota</taxon>
        <taxon>Neoptera</taxon>
        <taxon>Endopterygota</taxon>
        <taxon>Hymenoptera</taxon>
        <taxon>Apocrita</taxon>
        <taxon>Aculeata</taxon>
        <taxon>Formicoidea</taxon>
        <taxon>Formicidae</taxon>
        <taxon>Myrmicinae</taxon>
        <taxon>Atta</taxon>
    </lineage>
</organism>
<keyword evidence="6" id="KW-1185">Reference proteome</keyword>
<evidence type="ECO:0000256" key="2">
    <source>
        <dbReference type="ARBA" id="ARBA00023239"/>
    </source>
</evidence>
<dbReference type="Pfam" id="PF13772">
    <property type="entry name" value="AIG2_2"/>
    <property type="match status" value="1"/>
</dbReference>
<dbReference type="GO" id="GO:0016740">
    <property type="term" value="F:transferase activity"/>
    <property type="evidence" value="ECO:0007669"/>
    <property type="project" value="UniProtKB-KW"/>
</dbReference>
<reference evidence="5 6" key="1">
    <citation type="submission" date="2015-09" db="EMBL/GenBank/DDBJ databases">
        <title>Atta colombica WGS genome.</title>
        <authorList>
            <person name="Nygaard S."/>
            <person name="Hu H."/>
            <person name="Boomsma J."/>
            <person name="Zhang G."/>
        </authorList>
    </citation>
    <scope>NUCLEOTIDE SEQUENCE [LARGE SCALE GENOMIC DNA]</scope>
    <source>
        <strain evidence="5">Treedump-2</strain>
        <tissue evidence="5">Whole body</tissue>
    </source>
</reference>
<evidence type="ECO:0000256" key="4">
    <source>
        <dbReference type="PIRSR" id="PIRSR617939-2"/>
    </source>
</evidence>
<dbReference type="InterPro" id="IPR017939">
    <property type="entry name" value="G-Glutamylcylcotransferase"/>
</dbReference>
<sequence>MDALQDASYASATASGYAAPDAECIGALRSLQEGPYVSVNFRLDFYRYSKRWHGASATIVETEHSVVWGIIWELDKCNLATLDCQEGVQDNIYHAMSVNVETPGGRTLNCRVYQQCNNPKEYIKPEDFPMDKRPSPLYLNTILKGAKENKLPTDYIKFLKTIPDNGYEGDYDIR</sequence>
<dbReference type="STRING" id="520822.A0A195AX88"/>
<dbReference type="SUPFAM" id="SSF110857">
    <property type="entry name" value="Gamma-glutamyl cyclotransferase-like"/>
    <property type="match status" value="1"/>
</dbReference>
<dbReference type="InterPro" id="IPR013024">
    <property type="entry name" value="GGCT-like"/>
</dbReference>
<accession>A0A195AX88</accession>
<dbReference type="InterPro" id="IPR036568">
    <property type="entry name" value="GGCT-like_sf"/>
</dbReference>
<dbReference type="EC" id="4.3.2.9" evidence="1"/>
<keyword evidence="2" id="KW-0456">Lyase</keyword>
<feature type="binding site" evidence="4">
    <location>
        <position position="138"/>
    </location>
    <ligand>
        <name>substrate</name>
    </ligand>
</feature>
<evidence type="ECO:0000256" key="1">
    <source>
        <dbReference type="ARBA" id="ARBA00012346"/>
    </source>
</evidence>
<dbReference type="Proteomes" id="UP000078540">
    <property type="component" value="Unassembled WGS sequence"/>
</dbReference>
<dbReference type="PANTHER" id="PTHR12935">
    <property type="entry name" value="GAMMA-GLUTAMYLCYCLOTRANSFERASE"/>
    <property type="match status" value="1"/>
</dbReference>
<dbReference type="PANTHER" id="PTHR12935:SF0">
    <property type="entry name" value="GAMMA-GLUTAMYLCYCLOTRANSFERASE"/>
    <property type="match status" value="1"/>
</dbReference>
<dbReference type="AlphaFoldDB" id="A0A195AX88"/>
<feature type="active site" description="Proton acceptor" evidence="3">
    <location>
        <position position="86"/>
    </location>
</feature>
<gene>
    <name evidence="5" type="ORF">ALC53_12752</name>
</gene>
<dbReference type="Gene3D" id="3.10.490.10">
    <property type="entry name" value="Gamma-glutamyl cyclotransferase-like"/>
    <property type="match status" value="1"/>
</dbReference>
<protein>
    <recommendedName>
        <fullName evidence="1">gamma-glutamylcyclotransferase</fullName>
        <ecNumber evidence="1">4.3.2.9</ecNumber>
    </recommendedName>
</protein>
<proteinExistence type="predicted"/>
<name>A0A195AX88_9HYME</name>